<proteinExistence type="predicted"/>
<keyword evidence="3" id="KW-1185">Reference proteome</keyword>
<name>A0ABS6UBG3_9PSEU</name>
<dbReference type="Pfam" id="PF02469">
    <property type="entry name" value="Fasciclin"/>
    <property type="match status" value="1"/>
</dbReference>
<evidence type="ECO:0000313" key="3">
    <source>
        <dbReference type="Proteomes" id="UP000694300"/>
    </source>
</evidence>
<dbReference type="RefSeq" id="WP_218592005.1">
    <property type="nucleotide sequence ID" value="NZ_JADQDE010000169.1"/>
</dbReference>
<feature type="domain" description="FAS1" evidence="1">
    <location>
        <begin position="12"/>
        <end position="148"/>
    </location>
</feature>
<accession>A0ABS6UBG3</accession>
<dbReference type="SMART" id="SM00554">
    <property type="entry name" value="FAS1"/>
    <property type="match status" value="1"/>
</dbReference>
<dbReference type="InterPro" id="IPR000782">
    <property type="entry name" value="FAS1_domain"/>
</dbReference>
<comment type="caution">
    <text evidence="2">The sequence shown here is derived from an EMBL/GenBank/DDBJ whole genome shotgun (WGS) entry which is preliminary data.</text>
</comment>
<evidence type="ECO:0000259" key="1">
    <source>
        <dbReference type="PROSITE" id="PS50213"/>
    </source>
</evidence>
<protein>
    <submittedName>
        <fullName evidence="2">Fasciclin domain-containing protein</fullName>
    </submittedName>
</protein>
<dbReference type="EMBL" id="JADQDF010000001">
    <property type="protein sequence ID" value="MBW0129572.1"/>
    <property type="molecule type" value="Genomic_DNA"/>
</dbReference>
<evidence type="ECO:0000313" key="2">
    <source>
        <dbReference type="EMBL" id="MBW0129572.1"/>
    </source>
</evidence>
<dbReference type="InterPro" id="IPR050904">
    <property type="entry name" value="Adhesion/Biosynth-related"/>
</dbReference>
<organism evidence="2 3">
    <name type="scientific">Pseudonocardia oceani</name>
    <dbReference type="NCBI Taxonomy" id="2792013"/>
    <lineage>
        <taxon>Bacteria</taxon>
        <taxon>Bacillati</taxon>
        <taxon>Actinomycetota</taxon>
        <taxon>Actinomycetes</taxon>
        <taxon>Pseudonocardiales</taxon>
        <taxon>Pseudonocardiaceae</taxon>
        <taxon>Pseudonocardia</taxon>
    </lineage>
</organism>
<dbReference type="PANTHER" id="PTHR10900">
    <property type="entry name" value="PERIOSTIN-RELATED"/>
    <property type="match status" value="1"/>
</dbReference>
<sequence>MDGTGFPGTAADLIDAAATGDDPLLATTARALDATGLDAALDDPVARYTVFAPADAAFDALPPGTVQRWLADPREELFGVLARHVVVPRLDADALAAGPAGLETLDDQPLVVTGTPARLVVDEEENAGVLCGNIETTNATVFVVDHVLLPDARR</sequence>
<dbReference type="PROSITE" id="PS50213">
    <property type="entry name" value="FAS1"/>
    <property type="match status" value="1"/>
</dbReference>
<dbReference type="PANTHER" id="PTHR10900:SF77">
    <property type="entry name" value="FI19380P1"/>
    <property type="match status" value="1"/>
</dbReference>
<gene>
    <name evidence="2" type="ORF">I4I82_18080</name>
</gene>
<dbReference type="Proteomes" id="UP000694300">
    <property type="component" value="Unassembled WGS sequence"/>
</dbReference>
<reference evidence="2 3" key="1">
    <citation type="submission" date="2020-11" db="EMBL/GenBank/DDBJ databases">
        <title>Pseudonocardia abyssalis sp. nov. and Pseudonocardia oceani sp. nov., description and phylogenomic analysis of two novel actinomycetes isolated from the deep Southern Ocean.</title>
        <authorList>
            <person name="Parra J."/>
        </authorList>
    </citation>
    <scope>NUCLEOTIDE SEQUENCE [LARGE SCALE GENOMIC DNA]</scope>
    <source>
        <strain evidence="3">KRD185</strain>
    </source>
</reference>